<dbReference type="KEGG" id="tah:SU86_007310"/>
<protein>
    <recommendedName>
        <fullName evidence="3">HTH HARE-type domain-containing protein</fullName>
    </recommendedName>
</protein>
<keyword evidence="2" id="KW-1185">Reference proteome</keyword>
<proteinExistence type="predicted"/>
<dbReference type="AlphaFoldDB" id="A0A3G1B3Q1"/>
<dbReference type="EMBL" id="CP011097">
    <property type="protein sequence ID" value="AJZ76202.1"/>
    <property type="molecule type" value="Genomic_DNA"/>
</dbReference>
<reference evidence="1 2" key="1">
    <citation type="journal article" date="2016" name="Sci. Rep.">
        <title>A novel ammonia-oxidizing archaeon from wastewater treatment plant: Its enrichment, physiological and genomic characteristics.</title>
        <authorList>
            <person name="Li Y."/>
            <person name="Ding K."/>
            <person name="Wen X."/>
            <person name="Zhang B."/>
            <person name="Shen B."/>
            <person name="Yang Y."/>
        </authorList>
    </citation>
    <scope>NUCLEOTIDE SEQUENCE [LARGE SCALE GENOMIC DNA]</scope>
    <source>
        <strain evidence="1 2">SAT1</strain>
    </source>
</reference>
<evidence type="ECO:0000313" key="1">
    <source>
        <dbReference type="EMBL" id="AJZ76202.1"/>
    </source>
</evidence>
<dbReference type="OrthoDB" id="386581at2157"/>
<dbReference type="RefSeq" id="WP_048186892.1">
    <property type="nucleotide sequence ID" value="NZ_CP011097.1"/>
</dbReference>
<accession>A0A3G1B3Q1</accession>
<evidence type="ECO:0008006" key="3">
    <source>
        <dbReference type="Google" id="ProtNLM"/>
    </source>
</evidence>
<organism evidence="1 2">
    <name type="scientific">Candidatus Nitrosotenuis cloacae</name>
    <dbReference type="NCBI Taxonomy" id="1603555"/>
    <lineage>
        <taxon>Archaea</taxon>
        <taxon>Nitrososphaerota</taxon>
        <taxon>Candidatus Nitrosotenuis</taxon>
    </lineage>
</organism>
<dbReference type="GeneID" id="24874363"/>
<gene>
    <name evidence="1" type="ORF">SU86_007310</name>
</gene>
<dbReference type="Proteomes" id="UP000266745">
    <property type="component" value="Chromosome"/>
</dbReference>
<evidence type="ECO:0000313" key="2">
    <source>
        <dbReference type="Proteomes" id="UP000266745"/>
    </source>
</evidence>
<sequence>MPTWVKLVEEAMKNLGGSASLSQLYEETKKVAKKKDSEKLGRNKNIEAKVRQVVQLSGLFCQKEKGSGVWSLKEG</sequence>
<name>A0A3G1B3Q1_9ARCH</name>